<protein>
    <submittedName>
        <fullName evidence="2">Sigma-70 family RNA polymerase sigma factor</fullName>
    </submittedName>
</protein>
<evidence type="ECO:0000313" key="3">
    <source>
        <dbReference type="Proteomes" id="UP000295710"/>
    </source>
</evidence>
<dbReference type="Pfam" id="PF08281">
    <property type="entry name" value="Sigma70_r4_2"/>
    <property type="match status" value="1"/>
</dbReference>
<feature type="domain" description="RNA polymerase sigma factor 70 region 4 type 2" evidence="1">
    <location>
        <begin position="82"/>
        <end position="131"/>
    </location>
</feature>
<dbReference type="GO" id="GO:0006352">
    <property type="term" value="P:DNA-templated transcription initiation"/>
    <property type="evidence" value="ECO:0007669"/>
    <property type="project" value="InterPro"/>
</dbReference>
<dbReference type="RefSeq" id="WP_132278410.1">
    <property type="nucleotide sequence ID" value="NZ_JAOBST010000044.1"/>
</dbReference>
<dbReference type="Proteomes" id="UP000295710">
    <property type="component" value="Unassembled WGS sequence"/>
</dbReference>
<dbReference type="InterPro" id="IPR013324">
    <property type="entry name" value="RNA_pol_sigma_r3/r4-like"/>
</dbReference>
<reference evidence="2 3" key="1">
    <citation type="journal article" date="2016" name="Nat. Microbiol.">
        <title>The Mouse Intestinal Bacterial Collection (miBC) provides host-specific insight into cultured diversity and functional potential of the gut microbiota.</title>
        <authorList>
            <person name="Lagkouvardos I."/>
            <person name="Pukall R."/>
            <person name="Abt B."/>
            <person name="Foesel B.U."/>
            <person name="Meier-Kolthoff J.P."/>
            <person name="Kumar N."/>
            <person name="Bresciani A."/>
            <person name="Martinez I."/>
            <person name="Just S."/>
            <person name="Ziegler C."/>
            <person name="Brugiroux S."/>
            <person name="Garzetti D."/>
            <person name="Wenning M."/>
            <person name="Bui T.P."/>
            <person name="Wang J."/>
            <person name="Hugenholtz F."/>
            <person name="Plugge C.M."/>
            <person name="Peterson D.A."/>
            <person name="Hornef M.W."/>
            <person name="Baines J.F."/>
            <person name="Smidt H."/>
            <person name="Walter J."/>
            <person name="Kristiansen K."/>
            <person name="Nielsen H.B."/>
            <person name="Haller D."/>
            <person name="Overmann J."/>
            <person name="Stecher B."/>
            <person name="Clavel T."/>
        </authorList>
    </citation>
    <scope>NUCLEOTIDE SEQUENCE [LARGE SCALE GENOMIC DNA]</scope>
    <source>
        <strain evidence="2 3">DSM 28560</strain>
    </source>
</reference>
<dbReference type="EMBL" id="SMMX01000010">
    <property type="protein sequence ID" value="TDA21168.1"/>
    <property type="molecule type" value="Genomic_DNA"/>
</dbReference>
<keyword evidence="3" id="KW-1185">Reference proteome</keyword>
<gene>
    <name evidence="2" type="ORF">E1963_12390</name>
</gene>
<sequence length="148" mass="17554">MRKSSSNAELTIRKQFDQICRLALKGEAVDYYRHTAYLQKHEVLLSELSQKEQGRLFTVDEYAVENKRFQALGYDIEVKDALLAEAIQSLSEKKREVVLLSYFMDMSDTEIARSMKLVKSTVYEHRKRSLELMKRMMEEYQNEQEQKE</sequence>
<dbReference type="GO" id="GO:0016987">
    <property type="term" value="F:sigma factor activity"/>
    <property type="evidence" value="ECO:0007669"/>
    <property type="project" value="InterPro"/>
</dbReference>
<name>A0A4R4FCY9_9FIRM</name>
<accession>A0A4R4FCY9</accession>
<dbReference type="AlphaFoldDB" id="A0A4R4FCY9"/>
<comment type="caution">
    <text evidence="2">The sequence shown here is derived from an EMBL/GenBank/DDBJ whole genome shotgun (WGS) entry which is preliminary data.</text>
</comment>
<evidence type="ECO:0000259" key="1">
    <source>
        <dbReference type="Pfam" id="PF08281"/>
    </source>
</evidence>
<dbReference type="GO" id="GO:0003677">
    <property type="term" value="F:DNA binding"/>
    <property type="evidence" value="ECO:0007669"/>
    <property type="project" value="InterPro"/>
</dbReference>
<proteinExistence type="predicted"/>
<evidence type="ECO:0000313" key="2">
    <source>
        <dbReference type="EMBL" id="TDA21168.1"/>
    </source>
</evidence>
<dbReference type="SUPFAM" id="SSF88659">
    <property type="entry name" value="Sigma3 and sigma4 domains of RNA polymerase sigma factors"/>
    <property type="match status" value="1"/>
</dbReference>
<dbReference type="InterPro" id="IPR013249">
    <property type="entry name" value="RNA_pol_sigma70_r4_t2"/>
</dbReference>
<dbReference type="InterPro" id="IPR036388">
    <property type="entry name" value="WH-like_DNA-bd_sf"/>
</dbReference>
<organism evidence="2 3">
    <name type="scientific">Extibacter muris</name>
    <dbReference type="NCBI Taxonomy" id="1796622"/>
    <lineage>
        <taxon>Bacteria</taxon>
        <taxon>Bacillati</taxon>
        <taxon>Bacillota</taxon>
        <taxon>Clostridia</taxon>
        <taxon>Lachnospirales</taxon>
        <taxon>Lachnospiraceae</taxon>
        <taxon>Extibacter</taxon>
    </lineage>
</organism>
<dbReference type="Gene3D" id="1.10.10.10">
    <property type="entry name" value="Winged helix-like DNA-binding domain superfamily/Winged helix DNA-binding domain"/>
    <property type="match status" value="1"/>
</dbReference>